<dbReference type="InterPro" id="IPR000432">
    <property type="entry name" value="DNA_mismatch_repair_MutS_C"/>
</dbReference>
<dbReference type="InterPro" id="IPR036678">
    <property type="entry name" value="MutS_con_dom_sf"/>
</dbReference>
<evidence type="ECO:0000259" key="6">
    <source>
        <dbReference type="PROSITE" id="PS00486"/>
    </source>
</evidence>
<dbReference type="AlphaFoldDB" id="A0A0F9ZDJ0"/>
<dbReference type="GO" id="GO:0140664">
    <property type="term" value="F:ATP-dependent DNA damage sensor activity"/>
    <property type="evidence" value="ECO:0007669"/>
    <property type="project" value="InterPro"/>
</dbReference>
<dbReference type="GO" id="GO:0006298">
    <property type="term" value="P:mismatch repair"/>
    <property type="evidence" value="ECO:0007669"/>
    <property type="project" value="InterPro"/>
</dbReference>
<keyword evidence="8" id="KW-1185">Reference proteome</keyword>
<evidence type="ECO:0000313" key="8">
    <source>
        <dbReference type="Proteomes" id="UP000034350"/>
    </source>
</evidence>
<dbReference type="GO" id="GO:0005524">
    <property type="term" value="F:ATP binding"/>
    <property type="evidence" value="ECO:0007669"/>
    <property type="project" value="UniProtKB-KW"/>
</dbReference>
<keyword evidence="5" id="KW-0234">DNA repair</keyword>
<name>A0A0F9ZDJ0_9MICR</name>
<keyword evidence="3" id="KW-0067">ATP-binding</keyword>
<dbReference type="InterPro" id="IPR027417">
    <property type="entry name" value="P-loop_NTPase"/>
</dbReference>
<dbReference type="Proteomes" id="UP000034350">
    <property type="component" value="Unassembled WGS sequence"/>
</dbReference>
<dbReference type="CDD" id="cd03243">
    <property type="entry name" value="ABC_MutS_homologs"/>
    <property type="match status" value="1"/>
</dbReference>
<dbReference type="SUPFAM" id="SSF52540">
    <property type="entry name" value="P-loop containing nucleoside triphosphate hydrolases"/>
    <property type="match status" value="1"/>
</dbReference>
<dbReference type="RefSeq" id="XP_024331331.1">
    <property type="nucleotide sequence ID" value="XM_024474231.1"/>
</dbReference>
<evidence type="ECO:0000313" key="7">
    <source>
        <dbReference type="EMBL" id="KKO75589.1"/>
    </source>
</evidence>
<dbReference type="Pfam" id="PF05192">
    <property type="entry name" value="MutS_III"/>
    <property type="match status" value="1"/>
</dbReference>
<comment type="caution">
    <text evidence="7">The sequence shown here is derived from an EMBL/GenBank/DDBJ whole genome shotgun (WGS) entry which is preliminary data.</text>
</comment>
<comment type="similarity">
    <text evidence="1">Belongs to the DNA mismatch repair MutS family.</text>
</comment>
<dbReference type="VEuPathDB" id="MicrosporidiaDB:G9O61_00g008660"/>
<dbReference type="PANTHER" id="PTHR11361">
    <property type="entry name" value="DNA MISMATCH REPAIR PROTEIN MUTS FAMILY MEMBER"/>
    <property type="match status" value="1"/>
</dbReference>
<evidence type="ECO:0000256" key="3">
    <source>
        <dbReference type="ARBA" id="ARBA00022840"/>
    </source>
</evidence>
<dbReference type="SUPFAM" id="SSF48334">
    <property type="entry name" value="DNA repair protein MutS, domain III"/>
    <property type="match status" value="1"/>
</dbReference>
<proteinExistence type="inferred from homology"/>
<dbReference type="VEuPathDB" id="MicrosporidiaDB:NCER_100600"/>
<dbReference type="InterPro" id="IPR036187">
    <property type="entry name" value="DNA_mismatch_repair_MutS_sf"/>
</dbReference>
<evidence type="ECO:0000256" key="4">
    <source>
        <dbReference type="ARBA" id="ARBA00023125"/>
    </source>
</evidence>
<dbReference type="GeneID" id="36319143"/>
<dbReference type="VEuPathDB" id="MicrosporidiaDB:AAJ76_1700041232"/>
<dbReference type="PIRSF" id="PIRSF005813">
    <property type="entry name" value="MSH2"/>
    <property type="match status" value="1"/>
</dbReference>
<protein>
    <submittedName>
        <fullName evidence="7">Dna mismatch repair protein</fullName>
    </submittedName>
</protein>
<accession>A0A0F9ZDJ0</accession>
<dbReference type="Gene3D" id="3.40.50.300">
    <property type="entry name" value="P-loop containing nucleotide triphosphate hydrolases"/>
    <property type="match status" value="1"/>
</dbReference>
<dbReference type="SMART" id="SM00533">
    <property type="entry name" value="MUTSd"/>
    <property type="match status" value="1"/>
</dbReference>
<keyword evidence="4" id="KW-0238">DNA-binding</keyword>
<evidence type="ECO:0000256" key="5">
    <source>
        <dbReference type="ARBA" id="ARBA00023204"/>
    </source>
</evidence>
<dbReference type="SMART" id="SM00534">
    <property type="entry name" value="MUTSac"/>
    <property type="match status" value="1"/>
</dbReference>
<keyword evidence="5" id="KW-0227">DNA damage</keyword>
<dbReference type="PROSITE" id="PS00486">
    <property type="entry name" value="DNA_MISMATCH_REPAIR_2"/>
    <property type="match status" value="1"/>
</dbReference>
<dbReference type="Pfam" id="PF00488">
    <property type="entry name" value="MutS_V"/>
    <property type="match status" value="1"/>
</dbReference>
<reference evidence="7 8" key="1">
    <citation type="journal article" date="2015" name="Environ. Microbiol.">
        <title>Genome analyses suggest the presence of polyploidy and recent human-driven expansions in eight global populations of the honeybee pathogen Nosema ceranae.</title>
        <authorList>
            <person name="Pelin A."/>
            <person name="Selman M."/>
            <person name="Aris-Brosou S."/>
            <person name="Farinelli L."/>
            <person name="Corradi N."/>
        </authorList>
    </citation>
    <scope>NUCLEOTIDE SEQUENCE [LARGE SCALE GENOMIC DNA]</scope>
    <source>
        <strain evidence="7 8">PA08 1199</strain>
    </source>
</reference>
<feature type="domain" description="DNA mismatch repair proteins mutS family" evidence="6">
    <location>
        <begin position="607"/>
        <end position="623"/>
    </location>
</feature>
<dbReference type="VEuPathDB" id="MicrosporidiaDB:G9O61_00g008650"/>
<dbReference type="GO" id="GO:0030983">
    <property type="term" value="F:mismatched DNA binding"/>
    <property type="evidence" value="ECO:0007669"/>
    <property type="project" value="InterPro"/>
</dbReference>
<organism evidence="7 8">
    <name type="scientific">Vairimorpha ceranae</name>
    <dbReference type="NCBI Taxonomy" id="40302"/>
    <lineage>
        <taxon>Eukaryota</taxon>
        <taxon>Fungi</taxon>
        <taxon>Fungi incertae sedis</taxon>
        <taxon>Microsporidia</taxon>
        <taxon>Nosematidae</taxon>
        <taxon>Vairimorpha</taxon>
    </lineage>
</organism>
<evidence type="ECO:0000256" key="1">
    <source>
        <dbReference type="ARBA" id="ARBA00006271"/>
    </source>
</evidence>
<dbReference type="InterPro" id="IPR007696">
    <property type="entry name" value="DNA_mismatch_repair_MutS_core"/>
</dbReference>
<sequence length="703" mass="81349">MKNIGNLEVFKYEKKEGLFFVNPPYTKFLKNDMHKEMKIQEEDLEILIKDLLLVKNCKVEEYENGRCTKEGFPGNWKDFTDLCLDHRLPPSLCSLKISGNKVDLCFIKTTESFLNTCIFEDDDVYSNLYTILSEINAYEIIYDDKNLVFIENMGIITHLYDKAEDSVKLMKKFLKIDLITIKPYFRPNVCIIDDNTLEALNIHSSEKCVLSLFNCYTIQGKRLLLQFFKQPLKNIDEIEARLDIIEVLRDIDFDILKDFPDLLKITKKITKISLLEILKLHQVTQKIPILLSKMQNPLLINDFYTPLNNINIRNILNDIEEVIDVKNSQRNIIKFNKKICKITELYSSLDEINKKCQNEYLRLTKLSDKIKYTEGEDFFKITRIEYKKSELILKNNNVLVTSVLKTGVNFTTKRMSELSLERNNIKECINKETSKIVNDLRNKIQKYINEFEIFNYIVALIDVFSAIGRKSRDIGYTRPKFINYSKEINEDKNYFDNSSQLEIIDGFHPILEDKNFITNCIKFDKTRLCIITGPNMGGKSTFLKMIGVISVLAQVGCYVPAKYTILPIFDGIYIRIGANDCTYKGSSTFMVEMKDIARICRMCTNNSLVLIDELGRGTSEIDGLSIAKAVRDFLFEKKCITLFATHFPELCDAKTLNKKAQAIQLALTYKIVDGICDTSWGLNVAKLVNFPDSVIKEIENQQN</sequence>
<dbReference type="PANTHER" id="PTHR11361:SF34">
    <property type="entry name" value="DNA MISMATCH REPAIR PROTEIN MSH1, MITOCHONDRIAL"/>
    <property type="match status" value="1"/>
</dbReference>
<dbReference type="GO" id="GO:0005634">
    <property type="term" value="C:nucleus"/>
    <property type="evidence" value="ECO:0007669"/>
    <property type="project" value="TreeGrafter"/>
</dbReference>
<keyword evidence="2" id="KW-0547">Nucleotide-binding</keyword>
<gene>
    <name evidence="7" type="ORF">AAJ76_1700041232</name>
</gene>
<dbReference type="EMBL" id="JPQZ01000017">
    <property type="protein sequence ID" value="KKO75589.1"/>
    <property type="molecule type" value="Genomic_DNA"/>
</dbReference>
<dbReference type="InterPro" id="IPR011184">
    <property type="entry name" value="DNA_mismatch_repair_Msh2"/>
</dbReference>
<dbReference type="Gene3D" id="3.30.420.110">
    <property type="entry name" value="MutS, connector domain"/>
    <property type="match status" value="1"/>
</dbReference>
<dbReference type="InterPro" id="IPR045076">
    <property type="entry name" value="MutS"/>
</dbReference>
<dbReference type="Gene3D" id="1.10.1420.10">
    <property type="match status" value="2"/>
</dbReference>
<dbReference type="OrthoDB" id="295033at2759"/>
<evidence type="ECO:0000256" key="2">
    <source>
        <dbReference type="ARBA" id="ARBA00022741"/>
    </source>
</evidence>